<dbReference type="GO" id="GO:0000049">
    <property type="term" value="F:tRNA binding"/>
    <property type="evidence" value="ECO:0007669"/>
    <property type="project" value="UniProtKB-UniRule"/>
</dbReference>
<sequence length="154" mass="17476">MRGKQSVRREVKLDRVYKSPLVTRFINKVMLHGKKDLAQKIVYSSIGRLAETEKEALEIFEKALHNVMPIKEVRSKRIGGATYQVPLPVKQWRSEALGIRWIVDAARGKSGKSMEEQLFEELKAASEGTGTAVKKREEVHKMADANRAFAHFAN</sequence>
<evidence type="ECO:0000256" key="1">
    <source>
        <dbReference type="ARBA" id="ARBA00007151"/>
    </source>
</evidence>
<dbReference type="GO" id="GO:0003735">
    <property type="term" value="F:structural constituent of ribosome"/>
    <property type="evidence" value="ECO:0007669"/>
    <property type="project" value="InterPro"/>
</dbReference>
<dbReference type="PROSITE" id="PS00052">
    <property type="entry name" value="RIBOSOMAL_S7"/>
    <property type="match status" value="1"/>
</dbReference>
<evidence type="ECO:0000313" key="9">
    <source>
        <dbReference type="EMBL" id="HDQ88732.1"/>
    </source>
</evidence>
<keyword evidence="3 6" id="KW-0694">RNA-binding</keyword>
<dbReference type="InterPro" id="IPR020606">
    <property type="entry name" value="Ribosomal_uS7_CS"/>
</dbReference>
<protein>
    <recommendedName>
        <fullName evidence="6">Small ribosomal subunit protein uS7</fullName>
    </recommendedName>
</protein>
<comment type="similarity">
    <text evidence="1 6 7">Belongs to the universal ribosomal protein uS7 family.</text>
</comment>
<dbReference type="InterPro" id="IPR000235">
    <property type="entry name" value="Ribosomal_uS7"/>
</dbReference>
<organism evidence="9">
    <name type="scientific">candidate division WWE3 bacterium</name>
    <dbReference type="NCBI Taxonomy" id="2053526"/>
    <lineage>
        <taxon>Bacteria</taxon>
        <taxon>Katanobacteria</taxon>
    </lineage>
</organism>
<evidence type="ECO:0000256" key="2">
    <source>
        <dbReference type="ARBA" id="ARBA00022730"/>
    </source>
</evidence>
<dbReference type="InterPro" id="IPR005717">
    <property type="entry name" value="Ribosomal_uS7_bac/org-type"/>
</dbReference>
<evidence type="ECO:0000256" key="7">
    <source>
        <dbReference type="RuleBase" id="RU003619"/>
    </source>
</evidence>
<reference evidence="9" key="1">
    <citation type="journal article" date="2020" name="mSystems">
        <title>Genome- and Community-Level Interaction Insights into Carbon Utilization and Element Cycling Functions of Hydrothermarchaeota in Hydrothermal Sediment.</title>
        <authorList>
            <person name="Zhou Z."/>
            <person name="Liu Y."/>
            <person name="Xu W."/>
            <person name="Pan J."/>
            <person name="Luo Z.H."/>
            <person name="Li M."/>
        </authorList>
    </citation>
    <scope>NUCLEOTIDE SEQUENCE [LARGE SCALE GENOMIC DNA]</scope>
    <source>
        <strain evidence="9">SpSt-1219</strain>
    </source>
</reference>
<dbReference type="SUPFAM" id="SSF47973">
    <property type="entry name" value="Ribosomal protein S7"/>
    <property type="match status" value="1"/>
</dbReference>
<dbReference type="InterPro" id="IPR036823">
    <property type="entry name" value="Ribosomal_uS7_dom_sf"/>
</dbReference>
<dbReference type="FunFam" id="1.10.455.10:FF:000001">
    <property type="entry name" value="30S ribosomal protein S7"/>
    <property type="match status" value="1"/>
</dbReference>
<dbReference type="Pfam" id="PF00177">
    <property type="entry name" value="Ribosomal_S7"/>
    <property type="match status" value="1"/>
</dbReference>
<dbReference type="PANTHER" id="PTHR11205">
    <property type="entry name" value="RIBOSOMAL PROTEIN S7"/>
    <property type="match status" value="1"/>
</dbReference>
<comment type="caution">
    <text evidence="9">The sequence shown here is derived from an EMBL/GenBank/DDBJ whole genome shotgun (WGS) entry which is preliminary data.</text>
</comment>
<dbReference type="GO" id="GO:0015935">
    <property type="term" value="C:small ribosomal subunit"/>
    <property type="evidence" value="ECO:0007669"/>
    <property type="project" value="InterPro"/>
</dbReference>
<dbReference type="GO" id="GO:0019843">
    <property type="term" value="F:rRNA binding"/>
    <property type="evidence" value="ECO:0007669"/>
    <property type="project" value="UniProtKB-UniRule"/>
</dbReference>
<evidence type="ECO:0000259" key="8">
    <source>
        <dbReference type="Pfam" id="PF00177"/>
    </source>
</evidence>
<keyword evidence="6" id="KW-0820">tRNA-binding</keyword>
<comment type="subunit">
    <text evidence="6">Part of the 30S ribosomal subunit. Contacts proteins S9 and S11.</text>
</comment>
<dbReference type="GO" id="GO:0006412">
    <property type="term" value="P:translation"/>
    <property type="evidence" value="ECO:0007669"/>
    <property type="project" value="UniProtKB-UniRule"/>
</dbReference>
<dbReference type="PIRSF" id="PIRSF002122">
    <property type="entry name" value="RPS7p_RPS7a_RPS5e_RPS7o"/>
    <property type="match status" value="1"/>
</dbReference>
<dbReference type="EMBL" id="DSDM01000069">
    <property type="protein sequence ID" value="HDQ88732.1"/>
    <property type="molecule type" value="Genomic_DNA"/>
</dbReference>
<keyword evidence="4 6" id="KW-0689">Ribosomal protein</keyword>
<dbReference type="HAMAP" id="MF_00480_B">
    <property type="entry name" value="Ribosomal_uS7_B"/>
    <property type="match status" value="1"/>
</dbReference>
<dbReference type="CDD" id="cd14869">
    <property type="entry name" value="uS7_Bacteria"/>
    <property type="match status" value="1"/>
</dbReference>
<evidence type="ECO:0000256" key="4">
    <source>
        <dbReference type="ARBA" id="ARBA00022980"/>
    </source>
</evidence>
<evidence type="ECO:0000256" key="3">
    <source>
        <dbReference type="ARBA" id="ARBA00022884"/>
    </source>
</evidence>
<name>A0A7C1HHJ9_UNCKA</name>
<keyword evidence="5 6" id="KW-0687">Ribonucleoprotein</keyword>
<dbReference type="NCBIfam" id="TIGR01029">
    <property type="entry name" value="rpsG_bact"/>
    <property type="match status" value="1"/>
</dbReference>
<keyword evidence="2 6" id="KW-0699">rRNA-binding</keyword>
<dbReference type="Proteomes" id="UP000886066">
    <property type="component" value="Unassembled WGS sequence"/>
</dbReference>
<evidence type="ECO:0000256" key="5">
    <source>
        <dbReference type="ARBA" id="ARBA00023274"/>
    </source>
</evidence>
<comment type="function">
    <text evidence="6">One of the primary rRNA binding proteins, it binds directly to 16S rRNA where it nucleates assembly of the head domain of the 30S subunit. Is located at the subunit interface close to the decoding center, probably blocks exit of the E-site tRNA.</text>
</comment>
<proteinExistence type="inferred from homology"/>
<accession>A0A7C1HHJ9</accession>
<dbReference type="Gene3D" id="1.10.455.10">
    <property type="entry name" value="Ribosomal protein S7 domain"/>
    <property type="match status" value="1"/>
</dbReference>
<dbReference type="AlphaFoldDB" id="A0A7C1HHJ9"/>
<dbReference type="InterPro" id="IPR023798">
    <property type="entry name" value="Ribosomal_uS7_dom"/>
</dbReference>
<evidence type="ECO:0000256" key="6">
    <source>
        <dbReference type="HAMAP-Rule" id="MF_00480"/>
    </source>
</evidence>
<gene>
    <name evidence="6" type="primary">rpsG</name>
    <name evidence="9" type="ORF">ENN92_01130</name>
</gene>
<feature type="domain" description="Small ribosomal subunit protein uS7" evidence="8">
    <location>
        <begin position="2"/>
        <end position="147"/>
    </location>
</feature>